<sequence>MDYVILREFCHFVERKHSERFY</sequence>
<evidence type="ECO:0000313" key="2">
    <source>
        <dbReference type="EMBL" id="NNH88844.1"/>
    </source>
</evidence>
<reference evidence="2 3" key="1">
    <citation type="submission" date="2020-04" db="EMBL/GenBank/DDBJ databases">
        <title>Acinetobacter Taxon 24.</title>
        <authorList>
            <person name="Nemec A."/>
            <person name="Radolfova-Krizova L."/>
            <person name="Higgins P.G."/>
            <person name="Spanelova P."/>
        </authorList>
    </citation>
    <scope>NUCLEOTIDE SEQUENCE [LARGE SCALE GENOMIC DNA]</scope>
    <source>
        <strain evidence="2 3">ANC 4279</strain>
    </source>
</reference>
<evidence type="ECO:0000259" key="1">
    <source>
        <dbReference type="Pfam" id="PF01863"/>
    </source>
</evidence>
<evidence type="ECO:0000313" key="3">
    <source>
        <dbReference type="Proteomes" id="UP000546536"/>
    </source>
</evidence>
<dbReference type="Pfam" id="PF01863">
    <property type="entry name" value="YgjP-like"/>
    <property type="match status" value="1"/>
</dbReference>
<protein>
    <submittedName>
        <fullName evidence="2">M48 family metallopeptidase</fullName>
    </submittedName>
</protein>
<proteinExistence type="predicted"/>
<keyword evidence="3" id="KW-1185">Reference proteome</keyword>
<accession>A0ABX1V5D5</accession>
<dbReference type="Gene3D" id="3.30.2010.10">
    <property type="entry name" value="Metalloproteases ('zincins'), catalytic domain"/>
    <property type="match status" value="1"/>
</dbReference>
<dbReference type="InterPro" id="IPR002725">
    <property type="entry name" value="YgjP-like_metallopeptidase"/>
</dbReference>
<gene>
    <name evidence="2" type="ORF">HLH13_14265</name>
</gene>
<name>A0ABX1V5D5_9GAMM</name>
<feature type="domain" description="YgjP-like metallopeptidase" evidence="1">
    <location>
        <begin position="1"/>
        <end position="22"/>
    </location>
</feature>
<comment type="caution">
    <text evidence="2">The sequence shown here is derived from an EMBL/GenBank/DDBJ whole genome shotgun (WGS) entry which is preliminary data.</text>
</comment>
<dbReference type="RefSeq" id="WP_171545041.1">
    <property type="nucleotide sequence ID" value="NZ_JABERG010000023.1"/>
</dbReference>
<dbReference type="Proteomes" id="UP000546536">
    <property type="component" value="Unassembled WGS sequence"/>
</dbReference>
<organism evidence="2 3">
    <name type="scientific">Acinetobacter terrae</name>
    <dbReference type="NCBI Taxonomy" id="2731247"/>
    <lineage>
        <taxon>Bacteria</taxon>
        <taxon>Pseudomonadati</taxon>
        <taxon>Pseudomonadota</taxon>
        <taxon>Gammaproteobacteria</taxon>
        <taxon>Moraxellales</taxon>
        <taxon>Moraxellaceae</taxon>
        <taxon>Acinetobacter</taxon>
        <taxon>Acinetobacter Taxon 24</taxon>
    </lineage>
</organism>
<dbReference type="EMBL" id="JABERG010000023">
    <property type="protein sequence ID" value="NNH88844.1"/>
    <property type="molecule type" value="Genomic_DNA"/>
</dbReference>